<keyword evidence="1" id="KW-0175">Coiled coil</keyword>
<protein>
    <submittedName>
        <fullName evidence="3">Uncharacterized protein</fullName>
    </submittedName>
</protein>
<evidence type="ECO:0000313" key="3">
    <source>
        <dbReference type="EMBL" id="CAD9990029.1"/>
    </source>
</evidence>
<feature type="coiled-coil region" evidence="1">
    <location>
        <begin position="202"/>
        <end position="271"/>
    </location>
</feature>
<name>A0A6U3EAI7_9STRA</name>
<feature type="region of interest" description="Disordered" evidence="2">
    <location>
        <begin position="291"/>
        <end position="374"/>
    </location>
</feature>
<proteinExistence type="predicted"/>
<dbReference type="AlphaFoldDB" id="A0A6U3EAI7"/>
<reference evidence="3" key="1">
    <citation type="submission" date="2021-01" db="EMBL/GenBank/DDBJ databases">
        <authorList>
            <person name="Corre E."/>
            <person name="Pelletier E."/>
            <person name="Niang G."/>
            <person name="Scheremetjew M."/>
            <person name="Finn R."/>
            <person name="Kale V."/>
            <person name="Holt S."/>
            <person name="Cochrane G."/>
            <person name="Meng A."/>
            <person name="Brown T."/>
            <person name="Cohen L."/>
        </authorList>
    </citation>
    <scope>NUCLEOTIDE SEQUENCE</scope>
    <source>
        <strain evidence="3">CCMP125</strain>
    </source>
</reference>
<evidence type="ECO:0000256" key="1">
    <source>
        <dbReference type="SAM" id="Coils"/>
    </source>
</evidence>
<feature type="compositionally biased region" description="Acidic residues" evidence="2">
    <location>
        <begin position="328"/>
        <end position="365"/>
    </location>
</feature>
<feature type="compositionally biased region" description="Polar residues" evidence="2">
    <location>
        <begin position="291"/>
        <end position="309"/>
    </location>
</feature>
<sequence>MSTTAEADAIFQLPPLQEGEYNVVLPYNEEHGFGFSILPTECPLAKKKGAKYIFNAYRSLEDGSKGPAQLCKVFHNSGDLFLYVNGVSPSTTFCESGSSNSGFFHFRMFDIKSFAAQHKRLQVEIQSQNDKYAAVGKELKHHDSSHLALEAELKIHKVKYADSAKKAKHHQAKCGGLKKESNHHQTKSVELGKERDIHWAKHVDLEKESKQHQATYVAMEKESKQHQAKVADLEKESKRQQAFSEEKKQLFKKYQEEKAKLEQKLKDLVGKEFKSLQDKSRELMTVDLTVSSCATPEPSSTKNRSNQIGGQVKHEDNELRNSIPASSGDEDEDSDSENDDDSDSENDDDGTDSEDEEDDNGSDDESSAKRARLH</sequence>
<evidence type="ECO:0000313" key="4">
    <source>
        <dbReference type="EMBL" id="CAD9990032.1"/>
    </source>
</evidence>
<accession>A0A6U3EAI7</accession>
<gene>
    <name evidence="3" type="ORF">APAL1065_LOCUS24677</name>
    <name evidence="4" type="ORF">APAL1065_LOCUS24679</name>
</gene>
<evidence type="ECO:0000256" key="2">
    <source>
        <dbReference type="SAM" id="MobiDB-lite"/>
    </source>
</evidence>
<organism evidence="3">
    <name type="scientific">Entomoneis paludosa</name>
    <dbReference type="NCBI Taxonomy" id="265537"/>
    <lineage>
        <taxon>Eukaryota</taxon>
        <taxon>Sar</taxon>
        <taxon>Stramenopiles</taxon>
        <taxon>Ochrophyta</taxon>
        <taxon>Bacillariophyta</taxon>
        <taxon>Bacillariophyceae</taxon>
        <taxon>Bacillariophycidae</taxon>
        <taxon>Entomoneidaceae</taxon>
        <taxon>Entomoneis</taxon>
    </lineage>
</organism>
<feature type="region of interest" description="Disordered" evidence="2">
    <location>
        <begin position="172"/>
        <end position="191"/>
    </location>
</feature>
<dbReference type="EMBL" id="HBHT01036720">
    <property type="protein sequence ID" value="CAD9990032.1"/>
    <property type="molecule type" value="Transcribed_RNA"/>
</dbReference>
<dbReference type="EMBL" id="HBHT01036718">
    <property type="protein sequence ID" value="CAD9990029.1"/>
    <property type="molecule type" value="Transcribed_RNA"/>
</dbReference>